<comment type="cofactor">
    <cofactor evidence="1">
        <name>Mg(2+)</name>
        <dbReference type="ChEBI" id="CHEBI:18420"/>
    </cofactor>
</comment>
<evidence type="ECO:0000256" key="14">
    <source>
        <dbReference type="ARBA" id="ARBA00029789"/>
    </source>
</evidence>
<evidence type="ECO:0000256" key="17">
    <source>
        <dbReference type="ARBA" id="ARBA00047857"/>
    </source>
</evidence>
<evidence type="ECO:0000256" key="2">
    <source>
        <dbReference type="ARBA" id="ARBA00003072"/>
    </source>
</evidence>
<evidence type="ECO:0000256" key="9">
    <source>
        <dbReference type="ARBA" id="ARBA00022679"/>
    </source>
</evidence>
<evidence type="ECO:0000256" key="15">
    <source>
        <dbReference type="ARBA" id="ARBA00030544"/>
    </source>
</evidence>
<dbReference type="GeneID" id="41595030"/>
<keyword evidence="8" id="KW-0288">FMN</keyword>
<dbReference type="GO" id="GO:0009231">
    <property type="term" value="P:riboflavin biosynthetic process"/>
    <property type="evidence" value="ECO:0007669"/>
    <property type="project" value="InterPro"/>
</dbReference>
<evidence type="ECO:0000256" key="6">
    <source>
        <dbReference type="ARBA" id="ARBA00017394"/>
    </source>
</evidence>
<comment type="similarity">
    <text evidence="4">Belongs to the archaeal riboflavin kinase family.</text>
</comment>
<feature type="domain" description="Riboflavin kinase" evidence="18">
    <location>
        <begin position="102"/>
        <end position="222"/>
    </location>
</feature>
<dbReference type="InterPro" id="IPR036388">
    <property type="entry name" value="WH-like_DNA-bd_sf"/>
</dbReference>
<evidence type="ECO:0000256" key="1">
    <source>
        <dbReference type="ARBA" id="ARBA00001946"/>
    </source>
</evidence>
<reference evidence="20" key="1">
    <citation type="submission" date="2018-01" db="EMBL/GenBank/DDBJ databases">
        <authorList>
            <person name="Kerou L M."/>
        </authorList>
    </citation>
    <scope>NUCLEOTIDE SEQUENCE [LARGE SCALE GENOMIC DNA]</scope>
    <source>
        <strain evidence="20">SCU2</strain>
    </source>
</reference>
<dbReference type="GO" id="GO:0009398">
    <property type="term" value="P:FMN biosynthetic process"/>
    <property type="evidence" value="ECO:0007669"/>
    <property type="project" value="UniProtKB-UniPathway"/>
</dbReference>
<dbReference type="GO" id="GO:0008531">
    <property type="term" value="F:riboflavin kinase activity"/>
    <property type="evidence" value="ECO:0007669"/>
    <property type="project" value="InterPro"/>
</dbReference>
<proteinExistence type="inferred from homology"/>
<dbReference type="KEGG" id="ncv:NCAV_0987"/>
<dbReference type="EC" id="2.7.1.161" evidence="5"/>
<evidence type="ECO:0000256" key="13">
    <source>
        <dbReference type="ARBA" id="ARBA00022842"/>
    </source>
</evidence>
<dbReference type="InterPro" id="IPR011991">
    <property type="entry name" value="ArsR-like_HTH"/>
</dbReference>
<protein>
    <recommendedName>
        <fullName evidence="6">Riboflavin kinase</fullName>
        <ecNumber evidence="5">2.7.1.161</ecNumber>
    </recommendedName>
    <alternativeName>
        <fullName evidence="15">CTP-dependent riboflavin kinase</fullName>
    </alternativeName>
    <alternativeName>
        <fullName evidence="16">CTP:riboflavin 5'-phosphotransferase</fullName>
    </alternativeName>
    <alternativeName>
        <fullName evidence="14">Flavokinase</fullName>
    </alternativeName>
</protein>
<dbReference type="UniPathway" id="UPA00276">
    <property type="reaction ID" value="UER00929"/>
</dbReference>
<dbReference type="PANTHER" id="PTHR40706">
    <property type="entry name" value="RIBOFLAVIN KINASE"/>
    <property type="match status" value="1"/>
</dbReference>
<dbReference type="GO" id="GO:0000166">
    <property type="term" value="F:nucleotide binding"/>
    <property type="evidence" value="ECO:0007669"/>
    <property type="project" value="UniProtKB-KW"/>
</dbReference>
<evidence type="ECO:0000313" key="20">
    <source>
        <dbReference type="Proteomes" id="UP000236248"/>
    </source>
</evidence>
<dbReference type="Gene3D" id="1.10.10.10">
    <property type="entry name" value="Winged helix-like DNA-binding domain superfamily/Winged helix DNA-binding domain"/>
    <property type="match status" value="1"/>
</dbReference>
<gene>
    <name evidence="19" type="primary">ribK</name>
    <name evidence="19" type="ORF">NCAV_0987</name>
</gene>
<evidence type="ECO:0000256" key="5">
    <source>
        <dbReference type="ARBA" id="ARBA00011987"/>
    </source>
</evidence>
<keyword evidence="12 19" id="KW-0418">Kinase</keyword>
<dbReference type="Pfam" id="PF01982">
    <property type="entry name" value="CTP-dep_RFKase"/>
    <property type="match status" value="1"/>
</dbReference>
<evidence type="ECO:0000256" key="11">
    <source>
        <dbReference type="ARBA" id="ARBA00022741"/>
    </source>
</evidence>
<dbReference type="Proteomes" id="UP000236248">
    <property type="component" value="Chromosome NCAV"/>
</dbReference>
<dbReference type="Gene3D" id="2.40.30.30">
    <property type="entry name" value="Riboflavin kinase-like"/>
    <property type="match status" value="1"/>
</dbReference>
<evidence type="ECO:0000313" key="19">
    <source>
        <dbReference type="EMBL" id="SPC34164.1"/>
    </source>
</evidence>
<dbReference type="GO" id="GO:0046872">
    <property type="term" value="F:metal ion binding"/>
    <property type="evidence" value="ECO:0007669"/>
    <property type="project" value="UniProtKB-KW"/>
</dbReference>
<accession>A0A2K5ARE1</accession>
<evidence type="ECO:0000256" key="8">
    <source>
        <dbReference type="ARBA" id="ARBA00022643"/>
    </source>
</evidence>
<dbReference type="SUPFAM" id="SSF82114">
    <property type="entry name" value="Riboflavin kinase-like"/>
    <property type="match status" value="1"/>
</dbReference>
<keyword evidence="11" id="KW-0547">Nucleotide-binding</keyword>
<comment type="pathway">
    <text evidence="3">Cofactor biosynthesis; FMN biosynthesis; FMN from riboflavin (CTP route): step 1/1.</text>
</comment>
<evidence type="ECO:0000256" key="4">
    <source>
        <dbReference type="ARBA" id="ARBA00006428"/>
    </source>
</evidence>
<evidence type="ECO:0000256" key="16">
    <source>
        <dbReference type="ARBA" id="ARBA00033116"/>
    </source>
</evidence>
<sequence length="237" mass="26878">MSEIKVQHILTIAELLLRGARDNYVTITTRELGAKIGRSQQAASKHLLELEEKGYISRRKSGQGFCVRVTEKGYREVQELFIRLKAAIEPLPKVIELIGVAVAGMGEGGYYMSLEGYRRQFLERLGFDPYPGTLNIRLDKIYIDLKRELAMYPAITIDGFSDGKRTYGWVKCYTAKINDKIDGAMLVLERTHHDESIMEVIAPVKIMDALGLRYGDRINVKVFVQQKHKSNGAVNIR</sequence>
<dbReference type="AlphaFoldDB" id="A0A2K5ARE1"/>
<keyword evidence="7" id="KW-0285">Flavoprotein</keyword>
<comment type="function">
    <text evidence="2">Catalyzes the CTP-dependent phosphorylation of riboflavin (vitamin B2) to form flavin mononucleotide (FMN).</text>
</comment>
<evidence type="ECO:0000256" key="3">
    <source>
        <dbReference type="ARBA" id="ARBA00005219"/>
    </source>
</evidence>
<comment type="catalytic activity">
    <reaction evidence="17">
        <text>riboflavin + CTP = CDP + FMN + H(+)</text>
        <dbReference type="Rhea" id="RHEA:25021"/>
        <dbReference type="ChEBI" id="CHEBI:15378"/>
        <dbReference type="ChEBI" id="CHEBI:37563"/>
        <dbReference type="ChEBI" id="CHEBI:57986"/>
        <dbReference type="ChEBI" id="CHEBI:58069"/>
        <dbReference type="ChEBI" id="CHEBI:58210"/>
        <dbReference type="EC" id="2.7.1.161"/>
    </reaction>
</comment>
<dbReference type="EMBL" id="LT981265">
    <property type="protein sequence ID" value="SPC34164.1"/>
    <property type="molecule type" value="Genomic_DNA"/>
</dbReference>
<keyword evidence="9 19" id="KW-0808">Transferase</keyword>
<dbReference type="InterPro" id="IPR023602">
    <property type="entry name" value="Riboflavin_kinase_CTP-dep"/>
</dbReference>
<dbReference type="InterPro" id="IPR036390">
    <property type="entry name" value="WH_DNA-bd_sf"/>
</dbReference>
<dbReference type="InterPro" id="IPR023465">
    <property type="entry name" value="Riboflavin_kinase_dom_sf"/>
</dbReference>
<evidence type="ECO:0000259" key="18">
    <source>
        <dbReference type="Pfam" id="PF01982"/>
    </source>
</evidence>
<keyword evidence="10" id="KW-0479">Metal-binding</keyword>
<dbReference type="RefSeq" id="WP_103287114.1">
    <property type="nucleotide sequence ID" value="NZ_LT981265.1"/>
</dbReference>
<dbReference type="SUPFAM" id="SSF46785">
    <property type="entry name" value="Winged helix' DNA-binding domain"/>
    <property type="match status" value="1"/>
</dbReference>
<dbReference type="CDD" id="cd00090">
    <property type="entry name" value="HTH_ARSR"/>
    <property type="match status" value="1"/>
</dbReference>
<evidence type="ECO:0000256" key="10">
    <source>
        <dbReference type="ARBA" id="ARBA00022723"/>
    </source>
</evidence>
<evidence type="ECO:0000256" key="7">
    <source>
        <dbReference type="ARBA" id="ARBA00022630"/>
    </source>
</evidence>
<evidence type="ECO:0000256" key="12">
    <source>
        <dbReference type="ARBA" id="ARBA00022777"/>
    </source>
</evidence>
<keyword evidence="13" id="KW-0460">Magnesium</keyword>
<dbReference type="PANTHER" id="PTHR40706:SF1">
    <property type="entry name" value="RIBOFLAVIN KINASE"/>
    <property type="match status" value="1"/>
</dbReference>
<organism evidence="19 20">
    <name type="scientific">Candidatus Nitrosocaldus cavascurensis</name>
    <dbReference type="NCBI Taxonomy" id="2058097"/>
    <lineage>
        <taxon>Archaea</taxon>
        <taxon>Nitrososphaerota</taxon>
        <taxon>Nitrososphaeria</taxon>
        <taxon>Candidatus Nitrosocaldales</taxon>
        <taxon>Candidatus Nitrosocaldaceae</taxon>
        <taxon>Candidatus Nitrosocaldus</taxon>
    </lineage>
</organism>
<keyword evidence="20" id="KW-1185">Reference proteome</keyword>
<name>A0A2K5ARE1_9ARCH</name>
<dbReference type="InterPro" id="IPR039063">
    <property type="entry name" value="RibK_CTP-dep"/>
</dbReference>